<name>A0A4R9BZ08_9MICO</name>
<protein>
    <recommendedName>
        <fullName evidence="3">AbiEi antitoxin C-terminal domain-containing protein</fullName>
    </recommendedName>
</protein>
<accession>A0A4R9BZ08</accession>
<evidence type="ECO:0008006" key="3">
    <source>
        <dbReference type="Google" id="ProtNLM"/>
    </source>
</evidence>
<dbReference type="OrthoDB" id="4802815at2"/>
<evidence type="ECO:0000313" key="2">
    <source>
        <dbReference type="Proteomes" id="UP000298468"/>
    </source>
</evidence>
<dbReference type="Proteomes" id="UP000298468">
    <property type="component" value="Unassembled WGS sequence"/>
</dbReference>
<dbReference type="RefSeq" id="WP_134639400.1">
    <property type="nucleotide sequence ID" value="NZ_SOHM01000007.1"/>
</dbReference>
<comment type="caution">
    <text evidence="1">The sequence shown here is derived from an EMBL/GenBank/DDBJ whole genome shotgun (WGS) entry which is preliminary data.</text>
</comment>
<organism evidence="1 2">
    <name type="scientific">Cryobacterium lactosi</name>
    <dbReference type="NCBI Taxonomy" id="1259202"/>
    <lineage>
        <taxon>Bacteria</taxon>
        <taxon>Bacillati</taxon>
        <taxon>Actinomycetota</taxon>
        <taxon>Actinomycetes</taxon>
        <taxon>Micrococcales</taxon>
        <taxon>Microbacteriaceae</taxon>
        <taxon>Cryobacterium</taxon>
    </lineage>
</organism>
<dbReference type="EMBL" id="SOHM01000007">
    <property type="protein sequence ID" value="TFD93970.1"/>
    <property type="molecule type" value="Genomic_DNA"/>
</dbReference>
<dbReference type="AlphaFoldDB" id="A0A4R9BZ08"/>
<evidence type="ECO:0000313" key="1">
    <source>
        <dbReference type="EMBL" id="TFD93970.1"/>
    </source>
</evidence>
<gene>
    <name evidence="1" type="ORF">E3T61_02905</name>
</gene>
<keyword evidence="2" id="KW-1185">Reference proteome</keyword>
<sequence length="213" mass="22626">MTRLVPAVLTLTDLPLAELNCARLDGELFAVAGAWCPVDAHDGPETRARALAPLAPSRAAAERMTAAWVYGLAAEPHRHQFCVDVTARTRKPGGAGTLLREVRIGPDDTRVLAQQLVTTPLRTAIDLARWGVSPGVPPDTALLADLLAYDGPANDVPAIDALDYAALVHLGLEAGRTDAGERTVRHGISFSRQAAGRLMEARRLVGRRLPAGP</sequence>
<reference evidence="1 2" key="1">
    <citation type="submission" date="2019-03" db="EMBL/GenBank/DDBJ databases">
        <title>Genomics of glacier-inhabiting Cryobacterium strains.</title>
        <authorList>
            <person name="Liu Q."/>
            <person name="Xin Y.-H."/>
        </authorList>
    </citation>
    <scope>NUCLEOTIDE SEQUENCE [LARGE SCALE GENOMIC DNA]</scope>
    <source>
        <strain evidence="1 2">Sr59</strain>
    </source>
</reference>
<proteinExistence type="predicted"/>